<dbReference type="SUPFAM" id="SSF52540">
    <property type="entry name" value="P-loop containing nucleoside triphosphate hydrolases"/>
    <property type="match status" value="1"/>
</dbReference>
<dbReference type="Pfam" id="PF01583">
    <property type="entry name" value="APS_kinase"/>
    <property type="match status" value="1"/>
</dbReference>
<dbReference type="InterPro" id="IPR050512">
    <property type="entry name" value="Sulf_AdTrans/APS_kinase"/>
</dbReference>
<dbReference type="Proteomes" id="UP000184287">
    <property type="component" value="Unassembled WGS sequence"/>
</dbReference>
<dbReference type="NCBIfam" id="TIGR00455">
    <property type="entry name" value="apsK"/>
    <property type="match status" value="1"/>
</dbReference>
<dbReference type="PANTHER" id="PTHR42700">
    <property type="entry name" value="SULFATE ADENYLYLTRANSFERASE"/>
    <property type="match status" value="1"/>
</dbReference>
<feature type="domain" description="APS kinase" evidence="7">
    <location>
        <begin position="7"/>
        <end position="154"/>
    </location>
</feature>
<dbReference type="RefSeq" id="WP_073233743.1">
    <property type="nucleotide sequence ID" value="NZ_FQUQ01000004.1"/>
</dbReference>
<comment type="pathway">
    <text evidence="6">Sulfur metabolism; hydrogen sulfide biosynthesis; sulfite from sulfate: step 2/3.</text>
</comment>
<dbReference type="EC" id="2.7.1.25" evidence="2 6"/>
<dbReference type="CDD" id="cd02027">
    <property type="entry name" value="APSK"/>
    <property type="match status" value="1"/>
</dbReference>
<dbReference type="GO" id="GO:0004781">
    <property type="term" value="F:sulfate adenylyltransferase (ATP) activity"/>
    <property type="evidence" value="ECO:0007669"/>
    <property type="project" value="TreeGrafter"/>
</dbReference>
<evidence type="ECO:0000256" key="4">
    <source>
        <dbReference type="ARBA" id="ARBA00022741"/>
    </source>
</evidence>
<protein>
    <recommendedName>
        <fullName evidence="2 6">Adenylyl-sulfate kinase</fullName>
        <ecNumber evidence="2 6">2.7.1.25</ecNumber>
    </recommendedName>
</protein>
<dbReference type="OrthoDB" id="9804504at2"/>
<evidence type="ECO:0000256" key="1">
    <source>
        <dbReference type="ARBA" id="ARBA00001823"/>
    </source>
</evidence>
<sequence length="175" mass="19742">MKLTVKSILLTGLSGAGKTTLANMLSDFFELSNLPCTILDGDVLRKGLNSDLNFTREHRKENARRIAEVAKLFCNNGIIPIIPIIAPYQEDRSMIREILGAQDFFQIFVYCPLDICITRDPKGLYLKANLGIIKNFTGISSEYQEPNDSDLMVNTHEQTTQESFESIINRIVIQK</sequence>
<dbReference type="EMBL" id="FQUQ01000004">
    <property type="protein sequence ID" value="SHG21194.1"/>
    <property type="molecule type" value="Genomic_DNA"/>
</dbReference>
<dbReference type="Gene3D" id="3.40.50.300">
    <property type="entry name" value="P-loop containing nucleotide triphosphate hydrolases"/>
    <property type="match status" value="1"/>
</dbReference>
<dbReference type="NCBIfam" id="NF003013">
    <property type="entry name" value="PRK03846.1"/>
    <property type="match status" value="1"/>
</dbReference>
<comment type="function">
    <text evidence="6">Catalyzes the synthesis of activated sulfate.</text>
</comment>
<dbReference type="GO" id="GO:0010134">
    <property type="term" value="P:sulfate assimilation via adenylyl sulfate reduction"/>
    <property type="evidence" value="ECO:0007669"/>
    <property type="project" value="TreeGrafter"/>
</dbReference>
<comment type="similarity">
    <text evidence="6">Belongs to the APS kinase family.</text>
</comment>
<reference evidence="9" key="1">
    <citation type="submission" date="2016-11" db="EMBL/GenBank/DDBJ databases">
        <authorList>
            <person name="Varghese N."/>
            <person name="Submissions S."/>
        </authorList>
    </citation>
    <scope>NUCLEOTIDE SEQUENCE [LARGE SCALE GENOMIC DNA]</scope>
    <source>
        <strain evidence="9">DSM 16990</strain>
    </source>
</reference>
<dbReference type="GO" id="GO:0005737">
    <property type="term" value="C:cytoplasm"/>
    <property type="evidence" value="ECO:0007669"/>
    <property type="project" value="TreeGrafter"/>
</dbReference>
<accession>A0A1M5HYU7</accession>
<keyword evidence="5 6" id="KW-0067">ATP-binding</keyword>
<proteinExistence type="inferred from homology"/>
<evidence type="ECO:0000313" key="8">
    <source>
        <dbReference type="EMBL" id="SHG21194.1"/>
    </source>
</evidence>
<keyword evidence="4 6" id="KW-0547">Nucleotide-binding</keyword>
<keyword evidence="6 8" id="KW-0418">Kinase</keyword>
<dbReference type="GO" id="GO:0070814">
    <property type="term" value="P:hydrogen sulfide biosynthetic process"/>
    <property type="evidence" value="ECO:0007669"/>
    <property type="project" value="UniProtKB-UniPathway"/>
</dbReference>
<evidence type="ECO:0000313" key="9">
    <source>
        <dbReference type="Proteomes" id="UP000184287"/>
    </source>
</evidence>
<dbReference type="GO" id="GO:0005524">
    <property type="term" value="F:ATP binding"/>
    <property type="evidence" value="ECO:0007669"/>
    <property type="project" value="UniProtKB-KW"/>
</dbReference>
<gene>
    <name evidence="8" type="ORF">SAMN04488522_104885</name>
</gene>
<evidence type="ECO:0000256" key="2">
    <source>
        <dbReference type="ARBA" id="ARBA00012121"/>
    </source>
</evidence>
<dbReference type="InterPro" id="IPR027417">
    <property type="entry name" value="P-loop_NTPase"/>
</dbReference>
<dbReference type="GO" id="GO:0019379">
    <property type="term" value="P:sulfate assimilation, phosphoadenylyl sulfate reduction by phosphoadenylyl-sulfate reductase (thioredoxin)"/>
    <property type="evidence" value="ECO:0007669"/>
    <property type="project" value="TreeGrafter"/>
</dbReference>
<dbReference type="PANTHER" id="PTHR42700:SF1">
    <property type="entry name" value="SULFATE ADENYLYLTRANSFERASE"/>
    <property type="match status" value="1"/>
</dbReference>
<evidence type="ECO:0000256" key="5">
    <source>
        <dbReference type="ARBA" id="ARBA00022840"/>
    </source>
</evidence>
<dbReference type="AlphaFoldDB" id="A0A1M5HYU7"/>
<dbReference type="GO" id="GO:0004020">
    <property type="term" value="F:adenylylsulfate kinase activity"/>
    <property type="evidence" value="ECO:0007669"/>
    <property type="project" value="UniProtKB-EC"/>
</dbReference>
<dbReference type="UniPathway" id="UPA00140">
    <property type="reaction ID" value="UER00205"/>
</dbReference>
<evidence type="ECO:0000256" key="6">
    <source>
        <dbReference type="RuleBase" id="RU004347"/>
    </source>
</evidence>
<keyword evidence="9" id="KW-1185">Reference proteome</keyword>
<dbReference type="STRING" id="288992.SAMN04488522_104885"/>
<comment type="catalytic activity">
    <reaction evidence="1 6">
        <text>adenosine 5'-phosphosulfate + ATP = 3'-phosphoadenylyl sulfate + ADP + H(+)</text>
        <dbReference type="Rhea" id="RHEA:24152"/>
        <dbReference type="ChEBI" id="CHEBI:15378"/>
        <dbReference type="ChEBI" id="CHEBI:30616"/>
        <dbReference type="ChEBI" id="CHEBI:58243"/>
        <dbReference type="ChEBI" id="CHEBI:58339"/>
        <dbReference type="ChEBI" id="CHEBI:456216"/>
        <dbReference type="EC" id="2.7.1.25"/>
    </reaction>
</comment>
<dbReference type="InterPro" id="IPR002891">
    <property type="entry name" value="APS"/>
</dbReference>
<evidence type="ECO:0000259" key="7">
    <source>
        <dbReference type="Pfam" id="PF01583"/>
    </source>
</evidence>
<dbReference type="InterPro" id="IPR059117">
    <property type="entry name" value="APS_kinase_dom"/>
</dbReference>
<evidence type="ECO:0000256" key="3">
    <source>
        <dbReference type="ARBA" id="ARBA00022679"/>
    </source>
</evidence>
<keyword evidence="3 6" id="KW-0808">Transferase</keyword>
<name>A0A1M5HYU7_9SPHI</name>
<organism evidence="8 9">
    <name type="scientific">Pedobacter caeni</name>
    <dbReference type="NCBI Taxonomy" id="288992"/>
    <lineage>
        <taxon>Bacteria</taxon>
        <taxon>Pseudomonadati</taxon>
        <taxon>Bacteroidota</taxon>
        <taxon>Sphingobacteriia</taxon>
        <taxon>Sphingobacteriales</taxon>
        <taxon>Sphingobacteriaceae</taxon>
        <taxon>Pedobacter</taxon>
    </lineage>
</organism>